<comment type="caution">
    <text evidence="2">The sequence shown here is derived from an EMBL/GenBank/DDBJ whole genome shotgun (WGS) entry which is preliminary data.</text>
</comment>
<feature type="transmembrane region" description="Helical" evidence="1">
    <location>
        <begin position="213"/>
        <end position="234"/>
    </location>
</feature>
<keyword evidence="1" id="KW-0472">Membrane</keyword>
<reference evidence="2 3" key="1">
    <citation type="submission" date="2018-03" db="EMBL/GenBank/DDBJ databases">
        <title>Comparative analysis of microorganisms from saline springs in Andes Mountain Range, Colombia.</title>
        <authorList>
            <person name="Rubin E."/>
        </authorList>
    </citation>
    <scope>NUCLEOTIDE SEQUENCE [LARGE SCALE GENOMIC DNA]</scope>
    <source>
        <strain evidence="2 3">CG 23</strain>
    </source>
</reference>
<feature type="transmembrane region" description="Helical" evidence="1">
    <location>
        <begin position="88"/>
        <end position="108"/>
    </location>
</feature>
<keyword evidence="1" id="KW-0812">Transmembrane</keyword>
<feature type="transmembrane region" description="Helical" evidence="1">
    <location>
        <begin position="144"/>
        <end position="167"/>
    </location>
</feature>
<proteinExistence type="predicted"/>
<feature type="transmembrane region" description="Helical" evidence="1">
    <location>
        <begin position="20"/>
        <end position="39"/>
    </location>
</feature>
<keyword evidence="1" id="KW-1133">Transmembrane helix</keyword>
<sequence length="294" mass="29749">MPGIVGAMTDTSTTPSVTAVLAPVAGAPVVAAPVAAAPVAGLGPVRRGAQLVLGLLAFTVSMAMLVHAGQGSMPWDVLHQGLVRTTGWSFGLVVALTSVLVLTAWVPLRQRPGIGTVANIVIISLAIEPSLSALETLWPQPGTIGGVLLALGGIVLNGVATAAYVGVRLGPGPRDGLMTGLVARTGWSVRAIKTGIEVGVVALGWVLGGTVGWATVAFALGVGVVVQAAARWHWLVPDGLTARPASTVRPSVRPVAAAPSSATVPSSGGEARLRRRAREIARALDSFGEHGRTL</sequence>
<feature type="transmembrane region" description="Helical" evidence="1">
    <location>
        <begin position="120"/>
        <end position="138"/>
    </location>
</feature>
<dbReference type="EMBL" id="PVTX01000013">
    <property type="protein sequence ID" value="PRZ03515.1"/>
    <property type="molecule type" value="Genomic_DNA"/>
</dbReference>
<protein>
    <submittedName>
        <fullName evidence="2">Membrane protein YczE</fullName>
    </submittedName>
</protein>
<dbReference type="PANTHER" id="PTHR40078:SF1">
    <property type="entry name" value="INTEGRAL MEMBRANE PROTEIN"/>
    <property type="match status" value="1"/>
</dbReference>
<dbReference type="Pfam" id="PF19700">
    <property type="entry name" value="DUF6198"/>
    <property type="match status" value="1"/>
</dbReference>
<name>A0ABX5E9X3_9MICO</name>
<dbReference type="Proteomes" id="UP000239895">
    <property type="component" value="Unassembled WGS sequence"/>
</dbReference>
<dbReference type="PANTHER" id="PTHR40078">
    <property type="entry name" value="INTEGRAL MEMBRANE PROTEIN-RELATED"/>
    <property type="match status" value="1"/>
</dbReference>
<evidence type="ECO:0000313" key="2">
    <source>
        <dbReference type="EMBL" id="PRZ03515.1"/>
    </source>
</evidence>
<gene>
    <name evidence="2" type="ORF">BCL65_11315</name>
</gene>
<feature type="transmembrane region" description="Helical" evidence="1">
    <location>
        <begin position="187"/>
        <end position="207"/>
    </location>
</feature>
<evidence type="ECO:0000256" key="1">
    <source>
        <dbReference type="SAM" id="Phobius"/>
    </source>
</evidence>
<dbReference type="InterPro" id="IPR038750">
    <property type="entry name" value="YczE/YyaS-like"/>
</dbReference>
<keyword evidence="3" id="KW-1185">Reference proteome</keyword>
<evidence type="ECO:0000313" key="3">
    <source>
        <dbReference type="Proteomes" id="UP000239895"/>
    </source>
</evidence>
<accession>A0ABX5E9X3</accession>
<feature type="transmembrane region" description="Helical" evidence="1">
    <location>
        <begin position="51"/>
        <end position="68"/>
    </location>
</feature>
<organism evidence="2 3">
    <name type="scientific">Isoptericola halotolerans</name>
    <dbReference type="NCBI Taxonomy" id="300560"/>
    <lineage>
        <taxon>Bacteria</taxon>
        <taxon>Bacillati</taxon>
        <taxon>Actinomycetota</taxon>
        <taxon>Actinomycetes</taxon>
        <taxon>Micrococcales</taxon>
        <taxon>Promicromonosporaceae</taxon>
        <taxon>Isoptericola</taxon>
    </lineage>
</organism>